<evidence type="ECO:0000256" key="2">
    <source>
        <dbReference type="ARBA" id="ARBA00022448"/>
    </source>
</evidence>
<dbReference type="InterPro" id="IPR035906">
    <property type="entry name" value="MetI-like_sf"/>
</dbReference>
<reference evidence="9 10" key="1">
    <citation type="submission" date="2020-10" db="EMBL/GenBank/DDBJ databases">
        <title>Ca. Dormibacterota MAGs.</title>
        <authorList>
            <person name="Montgomery K."/>
        </authorList>
    </citation>
    <scope>NUCLEOTIDE SEQUENCE [LARGE SCALE GENOMIC DNA]</scope>
    <source>
        <strain evidence="9">SC8811_S16_3</strain>
    </source>
</reference>
<dbReference type="PANTHER" id="PTHR43163:SF6">
    <property type="entry name" value="DIPEPTIDE TRANSPORT SYSTEM PERMEASE PROTEIN DPPB-RELATED"/>
    <property type="match status" value="1"/>
</dbReference>
<evidence type="ECO:0000256" key="5">
    <source>
        <dbReference type="ARBA" id="ARBA00022989"/>
    </source>
</evidence>
<evidence type="ECO:0000256" key="4">
    <source>
        <dbReference type="ARBA" id="ARBA00022692"/>
    </source>
</evidence>
<evidence type="ECO:0000256" key="1">
    <source>
        <dbReference type="ARBA" id="ARBA00004651"/>
    </source>
</evidence>
<name>A0A934KGB4_9BACT</name>
<dbReference type="Pfam" id="PF00528">
    <property type="entry name" value="BPD_transp_1"/>
    <property type="match status" value="1"/>
</dbReference>
<evidence type="ECO:0000259" key="8">
    <source>
        <dbReference type="PROSITE" id="PS50928"/>
    </source>
</evidence>
<dbReference type="Pfam" id="PF19300">
    <property type="entry name" value="BPD_transp_1_N"/>
    <property type="match status" value="1"/>
</dbReference>
<comment type="subcellular location">
    <subcellularLocation>
        <location evidence="1 7">Cell membrane</location>
        <topology evidence="1 7">Multi-pass membrane protein</topology>
    </subcellularLocation>
</comment>
<organism evidence="9 10">
    <name type="scientific">Candidatus Dormiibacter inghamiae</name>
    <dbReference type="NCBI Taxonomy" id="3127013"/>
    <lineage>
        <taxon>Bacteria</taxon>
        <taxon>Bacillati</taxon>
        <taxon>Candidatus Dormiibacterota</taxon>
        <taxon>Candidatus Dormibacteria</taxon>
        <taxon>Candidatus Dormibacterales</taxon>
        <taxon>Candidatus Dormibacteraceae</taxon>
        <taxon>Candidatus Dormiibacter</taxon>
    </lineage>
</organism>
<comment type="similarity">
    <text evidence="7">Belongs to the binding-protein-dependent transport system permease family.</text>
</comment>
<keyword evidence="5 7" id="KW-1133">Transmembrane helix</keyword>
<dbReference type="InterPro" id="IPR045621">
    <property type="entry name" value="BPD_transp_1_N"/>
</dbReference>
<dbReference type="GO" id="GO:0071916">
    <property type="term" value="F:dipeptide transmembrane transporter activity"/>
    <property type="evidence" value="ECO:0007669"/>
    <property type="project" value="TreeGrafter"/>
</dbReference>
<dbReference type="Gene3D" id="1.10.3720.10">
    <property type="entry name" value="MetI-like"/>
    <property type="match status" value="1"/>
</dbReference>
<feature type="transmembrane region" description="Helical" evidence="7">
    <location>
        <begin position="177"/>
        <end position="196"/>
    </location>
</feature>
<gene>
    <name evidence="9" type="ORF">JF888_04045</name>
</gene>
<keyword evidence="4 7" id="KW-0812">Transmembrane</keyword>
<feature type="transmembrane region" description="Helical" evidence="7">
    <location>
        <begin position="101"/>
        <end position="122"/>
    </location>
</feature>
<evidence type="ECO:0000256" key="7">
    <source>
        <dbReference type="RuleBase" id="RU363032"/>
    </source>
</evidence>
<keyword evidence="2 7" id="KW-0813">Transport</keyword>
<evidence type="ECO:0000256" key="6">
    <source>
        <dbReference type="ARBA" id="ARBA00023136"/>
    </source>
</evidence>
<accession>A0A934KGB4</accession>
<dbReference type="GO" id="GO:0005886">
    <property type="term" value="C:plasma membrane"/>
    <property type="evidence" value="ECO:0007669"/>
    <property type="project" value="UniProtKB-SubCell"/>
</dbReference>
<evidence type="ECO:0000313" key="9">
    <source>
        <dbReference type="EMBL" id="MBJ7602353.1"/>
    </source>
</evidence>
<dbReference type="InterPro" id="IPR000515">
    <property type="entry name" value="MetI-like"/>
</dbReference>
<evidence type="ECO:0000313" key="10">
    <source>
        <dbReference type="Proteomes" id="UP000620075"/>
    </source>
</evidence>
<proteinExistence type="inferred from homology"/>
<dbReference type="SUPFAM" id="SSF161098">
    <property type="entry name" value="MetI-like"/>
    <property type="match status" value="1"/>
</dbReference>
<dbReference type="PROSITE" id="PS50928">
    <property type="entry name" value="ABC_TM1"/>
    <property type="match status" value="1"/>
</dbReference>
<sequence>MVMQVLSRLAILLLSLIVASIAVFAVVNVLPGDPAAVILGTSASPQQIADLHRQLGLERPAWLRYLEWLGGLIRGDFGISLISKQPILPELQGRALVSVPLALFAMVLALAVSIPLGIVAGVRYRSLSGSLISALSLGGIAIPAFWAGLLLVTIFAVQLHALPAGSFVPWEESPVGALRSLLLPSIALGLVQGAVLTRYIRSAVIEVQGEDYIRTARSKGLTRGQALRKHGLKNAAIPVVTVLGLQLTSLLVGAVVIENVFYLPGLGRMLLDAVRNRDLIEIQDLVLLLTATVLVINFATDLSYRLLDPRIRASR</sequence>
<keyword evidence="6 7" id="KW-0472">Membrane</keyword>
<feature type="transmembrane region" description="Helical" evidence="7">
    <location>
        <begin position="235"/>
        <end position="257"/>
    </location>
</feature>
<protein>
    <submittedName>
        <fullName evidence="9">ABC transporter permease</fullName>
    </submittedName>
</protein>
<dbReference type="Proteomes" id="UP000620075">
    <property type="component" value="Unassembled WGS sequence"/>
</dbReference>
<comment type="caution">
    <text evidence="9">The sequence shown here is derived from an EMBL/GenBank/DDBJ whole genome shotgun (WGS) entry which is preliminary data.</text>
</comment>
<dbReference type="EMBL" id="JAEKNQ010000019">
    <property type="protein sequence ID" value="MBJ7602353.1"/>
    <property type="molecule type" value="Genomic_DNA"/>
</dbReference>
<feature type="domain" description="ABC transmembrane type-1" evidence="8">
    <location>
        <begin position="95"/>
        <end position="300"/>
    </location>
</feature>
<evidence type="ECO:0000256" key="3">
    <source>
        <dbReference type="ARBA" id="ARBA00022475"/>
    </source>
</evidence>
<feature type="transmembrane region" description="Helical" evidence="7">
    <location>
        <begin position="134"/>
        <end position="157"/>
    </location>
</feature>
<dbReference type="CDD" id="cd06261">
    <property type="entry name" value="TM_PBP2"/>
    <property type="match status" value="1"/>
</dbReference>
<dbReference type="RefSeq" id="WP_350340692.1">
    <property type="nucleotide sequence ID" value="NZ_JAEKNQ010000019.1"/>
</dbReference>
<keyword evidence="3" id="KW-1003">Cell membrane</keyword>
<dbReference type="AlphaFoldDB" id="A0A934KGB4"/>
<feature type="transmembrane region" description="Helical" evidence="7">
    <location>
        <begin position="285"/>
        <end position="307"/>
    </location>
</feature>
<dbReference type="PANTHER" id="PTHR43163">
    <property type="entry name" value="DIPEPTIDE TRANSPORT SYSTEM PERMEASE PROTEIN DPPB-RELATED"/>
    <property type="match status" value="1"/>
</dbReference>